<keyword evidence="1" id="KW-0812">Transmembrane</keyword>
<comment type="caution">
    <text evidence="2">The sequence shown here is derived from an EMBL/GenBank/DDBJ whole genome shotgun (WGS) entry which is preliminary data.</text>
</comment>
<sequence length="102" mass="12640">MNYEKKFKREERWNYVFICIILLLLLLWGFDINDHSRFRKELQECKEGKGIYRLEVECIKYDNKGWINSTTITTHIHSFKYYQTYSDYKEMVEGYEECEVRE</sequence>
<protein>
    <submittedName>
        <fullName evidence="2">Uncharacterized protein</fullName>
    </submittedName>
</protein>
<proteinExistence type="predicted"/>
<reference evidence="2" key="1">
    <citation type="journal article" date="2015" name="Nature">
        <title>Complex archaea that bridge the gap between prokaryotes and eukaryotes.</title>
        <authorList>
            <person name="Spang A."/>
            <person name="Saw J.H."/>
            <person name="Jorgensen S.L."/>
            <person name="Zaremba-Niedzwiedzka K."/>
            <person name="Martijn J."/>
            <person name="Lind A.E."/>
            <person name="van Eijk R."/>
            <person name="Schleper C."/>
            <person name="Guy L."/>
            <person name="Ettema T.J."/>
        </authorList>
    </citation>
    <scope>NUCLEOTIDE SEQUENCE</scope>
</reference>
<dbReference type="EMBL" id="LAZR01000839">
    <property type="protein sequence ID" value="KKN56523.1"/>
    <property type="molecule type" value="Genomic_DNA"/>
</dbReference>
<evidence type="ECO:0000313" key="2">
    <source>
        <dbReference type="EMBL" id="KKN56523.1"/>
    </source>
</evidence>
<keyword evidence="1" id="KW-0472">Membrane</keyword>
<name>A0A0F9USA8_9ZZZZ</name>
<dbReference type="AlphaFoldDB" id="A0A0F9USA8"/>
<keyword evidence="1" id="KW-1133">Transmembrane helix</keyword>
<organism evidence="2">
    <name type="scientific">marine sediment metagenome</name>
    <dbReference type="NCBI Taxonomy" id="412755"/>
    <lineage>
        <taxon>unclassified sequences</taxon>
        <taxon>metagenomes</taxon>
        <taxon>ecological metagenomes</taxon>
    </lineage>
</organism>
<feature type="transmembrane region" description="Helical" evidence="1">
    <location>
        <begin position="12"/>
        <end position="30"/>
    </location>
</feature>
<gene>
    <name evidence="2" type="ORF">LCGC14_0571010</name>
</gene>
<accession>A0A0F9USA8</accession>
<evidence type="ECO:0000256" key="1">
    <source>
        <dbReference type="SAM" id="Phobius"/>
    </source>
</evidence>